<evidence type="ECO:0000313" key="2">
    <source>
        <dbReference type="Proteomes" id="UP000030364"/>
    </source>
</evidence>
<protein>
    <submittedName>
        <fullName evidence="1">Cytochrome C</fullName>
    </submittedName>
</protein>
<organism evidence="1 2">
    <name type="scientific">Thermus filiformis</name>
    <dbReference type="NCBI Taxonomy" id="276"/>
    <lineage>
        <taxon>Bacteria</taxon>
        <taxon>Thermotogati</taxon>
        <taxon>Deinococcota</taxon>
        <taxon>Deinococci</taxon>
        <taxon>Thermales</taxon>
        <taxon>Thermaceae</taxon>
        <taxon>Thermus</taxon>
    </lineage>
</organism>
<sequence>MRRNRWVKRAFWGGVAGVFALLLVVFSGVGVGAFEQRTAPVPQPVPFSHAFHAGGLGLSCRYCHAAVERSAYAGLPPTETCMTCHLYIKPDSPNLAPVRQSWETGEPIRWNRVVNLPDFVYFHHAAHVNKGVGCAECHGRVDQMAVVYQPYAFTMKFCLDCHRNPTSRLRPKEEVMNMAYVHPPDQEALGKKLAELYRVRSPLALSDCSTCHR</sequence>
<dbReference type="SUPFAM" id="SSF48695">
    <property type="entry name" value="Multiheme cytochromes"/>
    <property type="match status" value="1"/>
</dbReference>
<dbReference type="OrthoDB" id="9780421at2"/>
<name>A0A0A2WX96_THEFI</name>
<evidence type="ECO:0000313" key="1">
    <source>
        <dbReference type="EMBL" id="KGQ22920.1"/>
    </source>
</evidence>
<dbReference type="Proteomes" id="UP000030364">
    <property type="component" value="Unassembled WGS sequence"/>
</dbReference>
<proteinExistence type="predicted"/>
<dbReference type="STRING" id="276.THFILI_06295"/>
<dbReference type="Gene3D" id="3.90.10.10">
    <property type="entry name" value="Cytochrome C3"/>
    <property type="match status" value="2"/>
</dbReference>
<dbReference type="PANTHER" id="PTHR39425">
    <property type="entry name" value="LIPOPROTEIN CYTOCHROME C"/>
    <property type="match status" value="1"/>
</dbReference>
<accession>A0A0A2WX96</accession>
<dbReference type="CDD" id="cd08168">
    <property type="entry name" value="Cytochrom_C3"/>
    <property type="match status" value="1"/>
</dbReference>
<reference evidence="1 2" key="1">
    <citation type="journal article" date="2015" name="Genome Announc.">
        <title>Draft Genome Sequence of the Thermophile Thermus filiformis ATCC 43280, Producer of Carotenoid-(Di)glucoside-Branched Fatty Acid (Di)esters and Source of Hyperthermostable Enzymes of Biotechnological Interest.</title>
        <authorList>
            <person name="Mandelli F."/>
            <person name="Oliveira Ramires B."/>
            <person name="Couger M.B."/>
            <person name="Paixao D.A."/>
            <person name="Camilo C.M."/>
            <person name="Polikarpov I."/>
            <person name="Prade R."/>
            <person name="Riano-Pachon D.M."/>
            <person name="Squina F.M."/>
        </authorList>
    </citation>
    <scope>NUCLEOTIDE SEQUENCE [LARGE SCALE GENOMIC DNA]</scope>
    <source>
        <strain evidence="1 2">ATCC 43280</strain>
    </source>
</reference>
<gene>
    <name evidence="1" type="ORF">THFILI_06295</name>
</gene>
<dbReference type="InterPro" id="IPR036280">
    <property type="entry name" value="Multihaem_cyt_sf"/>
</dbReference>
<dbReference type="AlphaFoldDB" id="A0A0A2WX96"/>
<dbReference type="PANTHER" id="PTHR39425:SF1">
    <property type="entry name" value="CYTOCHROME C7-LIKE DOMAIN-CONTAINING PROTEIN"/>
    <property type="match status" value="1"/>
</dbReference>
<dbReference type="RefSeq" id="WP_038060880.1">
    <property type="nucleotide sequence ID" value="NZ_JPSL02000039.1"/>
</dbReference>
<dbReference type="PATRIC" id="fig|276.5.peg.255"/>
<comment type="caution">
    <text evidence="1">The sequence shown here is derived from an EMBL/GenBank/DDBJ whole genome shotgun (WGS) entry which is preliminary data.</text>
</comment>
<keyword evidence="2" id="KW-1185">Reference proteome</keyword>
<dbReference type="EMBL" id="JPSL02000039">
    <property type="protein sequence ID" value="KGQ22920.1"/>
    <property type="molecule type" value="Genomic_DNA"/>
</dbReference>